<dbReference type="InterPro" id="IPR036950">
    <property type="entry name" value="PBP_transglycosylase"/>
</dbReference>
<protein>
    <submittedName>
        <fullName evidence="12">Glycosyl transferase family 51</fullName>
    </submittedName>
</protein>
<keyword evidence="5" id="KW-0378">Hydrolase</keyword>
<dbReference type="AlphaFoldDB" id="F5L3X7"/>
<accession>F5L3X7</accession>
<dbReference type="InterPro" id="IPR013783">
    <property type="entry name" value="Ig-like_fold"/>
</dbReference>
<dbReference type="InterPro" id="IPR023346">
    <property type="entry name" value="Lysozyme-like_dom_sf"/>
</dbReference>
<keyword evidence="3" id="KW-0328">Glycosyltransferase</keyword>
<dbReference type="Pfam" id="PF00041">
    <property type="entry name" value="fn3"/>
    <property type="match status" value="1"/>
</dbReference>
<dbReference type="InterPro" id="IPR012338">
    <property type="entry name" value="Beta-lactam/transpept-like"/>
</dbReference>
<dbReference type="InterPro" id="IPR001264">
    <property type="entry name" value="Glyco_trans_51"/>
</dbReference>
<comment type="catalytic activity">
    <reaction evidence="7">
        <text>Preferential cleavage: (Ac)2-L-Lys-D-Ala-|-D-Ala. Also transpeptidation of peptidyl-alanyl moieties that are N-acyl substituents of D-alanine.</text>
        <dbReference type="EC" id="3.4.16.4"/>
    </reaction>
</comment>
<comment type="catalytic activity">
    <reaction evidence="8">
        <text>[GlcNAc-(1-&gt;4)-Mur2Ac(oyl-L-Ala-gamma-D-Glu-L-Lys-D-Ala-D-Ala)](n)-di-trans,octa-cis-undecaprenyl diphosphate + beta-D-GlcNAc-(1-&gt;4)-Mur2Ac(oyl-L-Ala-gamma-D-Glu-L-Lys-D-Ala-D-Ala)-di-trans,octa-cis-undecaprenyl diphosphate = [GlcNAc-(1-&gt;4)-Mur2Ac(oyl-L-Ala-gamma-D-Glu-L-Lys-D-Ala-D-Ala)](n+1)-di-trans,octa-cis-undecaprenyl diphosphate + di-trans,octa-cis-undecaprenyl diphosphate + H(+)</text>
        <dbReference type="Rhea" id="RHEA:23708"/>
        <dbReference type="Rhea" id="RHEA-COMP:9602"/>
        <dbReference type="Rhea" id="RHEA-COMP:9603"/>
        <dbReference type="ChEBI" id="CHEBI:15378"/>
        <dbReference type="ChEBI" id="CHEBI:58405"/>
        <dbReference type="ChEBI" id="CHEBI:60033"/>
        <dbReference type="ChEBI" id="CHEBI:78435"/>
        <dbReference type="EC" id="2.4.99.28"/>
    </reaction>
</comment>
<organism evidence="12 13">
    <name type="scientific">Caldalkalibacillus thermarum (strain TA2.A1)</name>
    <dbReference type="NCBI Taxonomy" id="986075"/>
    <lineage>
        <taxon>Bacteria</taxon>
        <taxon>Bacillati</taxon>
        <taxon>Bacillota</taxon>
        <taxon>Bacilli</taxon>
        <taxon>Bacillales</taxon>
        <taxon>Bacillaceae</taxon>
        <taxon>Caldalkalibacillus</taxon>
    </lineage>
</organism>
<dbReference type="EMBL" id="AFCE01000064">
    <property type="protein sequence ID" value="EGL83955.1"/>
    <property type="molecule type" value="Genomic_DNA"/>
</dbReference>
<evidence type="ECO:0000256" key="6">
    <source>
        <dbReference type="ARBA" id="ARBA00023268"/>
    </source>
</evidence>
<dbReference type="InterPro" id="IPR001460">
    <property type="entry name" value="PCN-bd_Tpept"/>
</dbReference>
<comment type="caution">
    <text evidence="12">The sequence shown here is derived from an EMBL/GenBank/DDBJ whole genome shotgun (WGS) entry which is preliminary data.</text>
</comment>
<dbReference type="InterPro" id="IPR036116">
    <property type="entry name" value="FN3_sf"/>
</dbReference>
<dbReference type="GO" id="GO:0008955">
    <property type="term" value="F:peptidoglycan glycosyltransferase activity"/>
    <property type="evidence" value="ECO:0007669"/>
    <property type="project" value="UniProtKB-EC"/>
</dbReference>
<keyword evidence="2" id="KW-0645">Protease</keyword>
<feature type="compositionally biased region" description="Low complexity" evidence="9">
    <location>
        <begin position="1067"/>
        <end position="1078"/>
    </location>
</feature>
<dbReference type="SUPFAM" id="SSF53955">
    <property type="entry name" value="Lysozyme-like"/>
    <property type="match status" value="1"/>
</dbReference>
<feature type="region of interest" description="Disordered" evidence="9">
    <location>
        <begin position="996"/>
        <end position="1088"/>
    </location>
</feature>
<dbReference type="GO" id="GO:0008658">
    <property type="term" value="F:penicillin binding"/>
    <property type="evidence" value="ECO:0007669"/>
    <property type="project" value="InterPro"/>
</dbReference>
<feature type="region of interest" description="Disordered" evidence="9">
    <location>
        <begin position="808"/>
        <end position="831"/>
    </location>
</feature>
<evidence type="ECO:0000256" key="5">
    <source>
        <dbReference type="ARBA" id="ARBA00022801"/>
    </source>
</evidence>
<gene>
    <name evidence="12" type="ORF">CathTA2_0489</name>
</gene>
<evidence type="ECO:0000313" key="12">
    <source>
        <dbReference type="EMBL" id="EGL83955.1"/>
    </source>
</evidence>
<dbReference type="Gene3D" id="1.10.3810.10">
    <property type="entry name" value="Biosynthetic peptidoglycan transglycosylase-like"/>
    <property type="match status" value="1"/>
</dbReference>
<feature type="compositionally biased region" description="Gly residues" evidence="9">
    <location>
        <begin position="1042"/>
        <end position="1066"/>
    </location>
</feature>
<dbReference type="InterPro" id="IPR050396">
    <property type="entry name" value="Glycosyltr_51/Transpeptidase"/>
</dbReference>
<feature type="compositionally biased region" description="Pro residues" evidence="9">
    <location>
        <begin position="1010"/>
        <end position="1019"/>
    </location>
</feature>
<keyword evidence="10" id="KW-1133">Transmembrane helix</keyword>
<sequence>MANDQKQNNEKGQVVKQKRWVYLLKVTWLVTQVLFVLLVMGLLFAGGVSAGYFASFVHDEPIRSYEEIKEDIYNIQQTGEVYFKNNEFIGYLRTEVHRQPVDIEEVSPHLIDAILATEDNEFFEHKGINIRALGRAVLEELSSPGKGTGGSTVTQQLVKNQLLTAERTYDRKFNELLLAMRVERMFSKEDILEAYINVVYLGYNANGTNIEGVGAAAEGVFGVSVSDLNIAQSAYIAGMIQSPGRYTPFNRNGTINEENLERGLVRMNYVLERMLETGRITQQEYNEALAFDIKGSLAKPEPTIVENYPYLTFAIEEAAIDILLDLRLEQEGLERHEVDNLEQYWEQARQDLFRGGYKIYTTIDKELYEAFQRVVAEAQFGPRSSIQTKTVEDPETGEEKEVGLLEQVGGTLIDNQTGAILAMIEGRDYNESQVNFSRSVRQPGSAIKPILDYAPAFELGVLQPASVIDDVPLFAPDGSRGYHMFQNFNRRFHGLVTVRKALEQSYNIPAIKAMEMARNHNSEAVLDYLHKMNLTMFKEEHLHELSGAIGGGGWNVSVEALTAAFATFANEGKYLKPYMIERIETMDGETVYEHQPEPVEIFSPQTAFLITDMLRDVVRSGTASRIGRRLGSLDVAGKTGTTSDAYDYWFVGYTPQISLGLWRGYERNDSLAGKYSERHQELWAQLIQTVRDIRPELVDAQARFKQPEGIVRRTVCSKSGLLPSKLCQQQGWLVTDYFNAKFVPTKTDDRVVEARIITVNGERYLAKATTPDDLVEKGIYVLTEKINYPPGWTERYKPLDWEIRAPAEEDSRQENGKVPAAPDNVQAKRSGGGITVSWSKVNESDLAGYRVYRAGDDGQFKHIASVLLHEGTVYQDSTVSGRDYAYYVTAVDIAGQESEPSAIAVSNAQDPDQFFLPDPPSQPAGLSGQGGELSVQLSWQANPDDEQVEYYQVYYAANAQGPFKPLGQTHGTSYTHTSLAGAGDYWFYVTAVNRAGESPPSKAVRVKVTGPPPAEPEPPGDGNRDGRGGNGDDNDNDPKPGNGDGNGNGNGGGKPPREGNGNGDGGNEQQDGGDNGNNEVHKTKGMASASHPFLCVHGAVYLFC</sequence>
<keyword evidence="1" id="KW-0121">Carboxypeptidase</keyword>
<dbReference type="PANTHER" id="PTHR32282:SF33">
    <property type="entry name" value="PEPTIDOGLYCAN GLYCOSYLTRANSFERASE"/>
    <property type="match status" value="1"/>
</dbReference>
<dbReference type="PROSITE" id="PS50853">
    <property type="entry name" value="FN3"/>
    <property type="match status" value="1"/>
</dbReference>
<dbReference type="Gene3D" id="3.90.1310.40">
    <property type="match status" value="1"/>
</dbReference>
<dbReference type="Gene3D" id="2.60.40.10">
    <property type="entry name" value="Immunoglobulins"/>
    <property type="match status" value="2"/>
</dbReference>
<evidence type="ECO:0000256" key="4">
    <source>
        <dbReference type="ARBA" id="ARBA00022679"/>
    </source>
</evidence>
<dbReference type="Pfam" id="PF00905">
    <property type="entry name" value="Transpeptidase"/>
    <property type="match status" value="1"/>
</dbReference>
<dbReference type="Pfam" id="PF00912">
    <property type="entry name" value="Transgly"/>
    <property type="match status" value="1"/>
</dbReference>
<dbReference type="GO" id="GO:0006508">
    <property type="term" value="P:proteolysis"/>
    <property type="evidence" value="ECO:0007669"/>
    <property type="project" value="UniProtKB-KW"/>
</dbReference>
<evidence type="ECO:0000313" key="13">
    <source>
        <dbReference type="Proteomes" id="UP000010716"/>
    </source>
</evidence>
<keyword evidence="10" id="KW-0472">Membrane</keyword>
<dbReference type="Proteomes" id="UP000010716">
    <property type="component" value="Unassembled WGS sequence"/>
</dbReference>
<dbReference type="RefSeq" id="WP_007502738.1">
    <property type="nucleotide sequence ID" value="NZ_AFCE01000064.1"/>
</dbReference>
<evidence type="ECO:0000259" key="11">
    <source>
        <dbReference type="PROSITE" id="PS50853"/>
    </source>
</evidence>
<evidence type="ECO:0000256" key="7">
    <source>
        <dbReference type="ARBA" id="ARBA00034000"/>
    </source>
</evidence>
<keyword evidence="4 12" id="KW-0808">Transferase</keyword>
<evidence type="ECO:0000256" key="10">
    <source>
        <dbReference type="SAM" id="Phobius"/>
    </source>
</evidence>
<dbReference type="SUPFAM" id="SSF49265">
    <property type="entry name" value="Fibronectin type III"/>
    <property type="match status" value="1"/>
</dbReference>
<dbReference type="OrthoDB" id="9766909at2"/>
<feature type="domain" description="Fibronectin type-III" evidence="11">
    <location>
        <begin position="919"/>
        <end position="1012"/>
    </location>
</feature>
<dbReference type="InterPro" id="IPR003961">
    <property type="entry name" value="FN3_dom"/>
</dbReference>
<keyword evidence="6" id="KW-0511">Multifunctional enzyme</keyword>
<reference evidence="12 13" key="1">
    <citation type="journal article" date="2011" name="J. Bacteriol.">
        <title>Draft genome sequence of the thermoalkaliphilic Caldalkalibacillus thermarum strain TA2.A1.</title>
        <authorList>
            <person name="Kalamorz F."/>
            <person name="Keis S."/>
            <person name="McMillan D.G."/>
            <person name="Olsson K."/>
            <person name="Stanton J.A."/>
            <person name="Stockwell P."/>
            <person name="Black M.A."/>
            <person name="Klingeman D.M."/>
            <person name="Land M.L."/>
            <person name="Han C.S."/>
            <person name="Martin S.L."/>
            <person name="Becher S.A."/>
            <person name="Peddie C.J."/>
            <person name="Morgan H.W."/>
            <person name="Matthies D."/>
            <person name="Preiss L."/>
            <person name="Meier T."/>
            <person name="Brown S.D."/>
            <person name="Cook G.M."/>
        </authorList>
    </citation>
    <scope>NUCLEOTIDE SEQUENCE [LARGE SCALE GENOMIC DNA]</scope>
    <source>
        <strain evidence="12 13">TA2.A1</strain>
    </source>
</reference>
<evidence type="ECO:0000256" key="9">
    <source>
        <dbReference type="SAM" id="MobiDB-lite"/>
    </source>
</evidence>
<keyword evidence="10" id="KW-0812">Transmembrane</keyword>
<evidence type="ECO:0000256" key="1">
    <source>
        <dbReference type="ARBA" id="ARBA00022645"/>
    </source>
</evidence>
<proteinExistence type="predicted"/>
<name>F5L3X7_CALTT</name>
<dbReference type="SMART" id="SM00060">
    <property type="entry name" value="FN3"/>
    <property type="match status" value="2"/>
</dbReference>
<evidence type="ECO:0000256" key="2">
    <source>
        <dbReference type="ARBA" id="ARBA00022670"/>
    </source>
</evidence>
<feature type="transmembrane region" description="Helical" evidence="10">
    <location>
        <begin position="21"/>
        <end position="54"/>
    </location>
</feature>
<dbReference type="Gene3D" id="3.40.710.10">
    <property type="entry name" value="DD-peptidase/beta-lactamase superfamily"/>
    <property type="match status" value="1"/>
</dbReference>
<dbReference type="GO" id="GO:0009002">
    <property type="term" value="F:serine-type D-Ala-D-Ala carboxypeptidase activity"/>
    <property type="evidence" value="ECO:0007669"/>
    <property type="project" value="UniProtKB-EC"/>
</dbReference>
<evidence type="ECO:0000256" key="3">
    <source>
        <dbReference type="ARBA" id="ARBA00022676"/>
    </source>
</evidence>
<dbReference type="SUPFAM" id="SSF56601">
    <property type="entry name" value="beta-lactamase/transpeptidase-like"/>
    <property type="match status" value="1"/>
</dbReference>
<feature type="region of interest" description="Disordered" evidence="9">
    <location>
        <begin position="910"/>
        <end position="931"/>
    </location>
</feature>
<dbReference type="PANTHER" id="PTHR32282">
    <property type="entry name" value="BINDING PROTEIN TRANSPEPTIDASE, PUTATIVE-RELATED"/>
    <property type="match status" value="1"/>
</dbReference>
<evidence type="ECO:0000256" key="8">
    <source>
        <dbReference type="ARBA" id="ARBA00049902"/>
    </source>
</evidence>
<dbReference type="eggNOG" id="COG0744">
    <property type="taxonomic scope" value="Bacteria"/>
</dbReference>
<dbReference type="CDD" id="cd00063">
    <property type="entry name" value="FN3"/>
    <property type="match status" value="1"/>
</dbReference>